<dbReference type="SMART" id="SM00382">
    <property type="entry name" value="AAA"/>
    <property type="match status" value="1"/>
</dbReference>
<keyword evidence="1" id="KW-0813">Transport</keyword>
<dbReference type="InterPro" id="IPR027417">
    <property type="entry name" value="P-loop_NTPase"/>
</dbReference>
<dbReference type="EMBL" id="DVIQ01000060">
    <property type="protein sequence ID" value="HIS31894.1"/>
    <property type="molecule type" value="Genomic_DNA"/>
</dbReference>
<dbReference type="AlphaFoldDB" id="A0A9D1JL04"/>
<evidence type="ECO:0000256" key="1">
    <source>
        <dbReference type="ARBA" id="ARBA00022448"/>
    </source>
</evidence>
<keyword evidence="2" id="KW-0547">Nucleotide-binding</keyword>
<reference evidence="5" key="2">
    <citation type="journal article" date="2021" name="PeerJ">
        <title>Extensive microbial diversity within the chicken gut microbiome revealed by metagenomics and culture.</title>
        <authorList>
            <person name="Gilroy R."/>
            <person name="Ravi A."/>
            <person name="Getino M."/>
            <person name="Pursley I."/>
            <person name="Horton D.L."/>
            <person name="Alikhan N.F."/>
            <person name="Baker D."/>
            <person name="Gharbi K."/>
            <person name="Hall N."/>
            <person name="Watson M."/>
            <person name="Adriaenssens E.M."/>
            <person name="Foster-Nyarko E."/>
            <person name="Jarju S."/>
            <person name="Secka A."/>
            <person name="Antonio M."/>
            <person name="Oren A."/>
            <person name="Chaudhuri R.R."/>
            <person name="La Ragione R."/>
            <person name="Hildebrand F."/>
            <person name="Pallen M.J."/>
        </authorList>
    </citation>
    <scope>NUCLEOTIDE SEQUENCE</scope>
    <source>
        <strain evidence="5">CHK190-19873</strain>
    </source>
</reference>
<dbReference type="InterPro" id="IPR003439">
    <property type="entry name" value="ABC_transporter-like_ATP-bd"/>
</dbReference>
<dbReference type="GO" id="GO:0016887">
    <property type="term" value="F:ATP hydrolysis activity"/>
    <property type="evidence" value="ECO:0007669"/>
    <property type="project" value="InterPro"/>
</dbReference>
<dbReference type="GO" id="GO:0005524">
    <property type="term" value="F:ATP binding"/>
    <property type="evidence" value="ECO:0007669"/>
    <property type="project" value="UniProtKB-KW"/>
</dbReference>
<dbReference type="PROSITE" id="PS50893">
    <property type="entry name" value="ABC_TRANSPORTER_2"/>
    <property type="match status" value="1"/>
</dbReference>
<dbReference type="PROSITE" id="PS00211">
    <property type="entry name" value="ABC_TRANSPORTER_1"/>
    <property type="match status" value="1"/>
</dbReference>
<feature type="domain" description="ABC transporter" evidence="4">
    <location>
        <begin position="8"/>
        <end position="213"/>
    </location>
</feature>
<evidence type="ECO:0000256" key="2">
    <source>
        <dbReference type="ARBA" id="ARBA00022741"/>
    </source>
</evidence>
<reference evidence="5" key="1">
    <citation type="submission" date="2020-10" db="EMBL/GenBank/DDBJ databases">
        <authorList>
            <person name="Gilroy R."/>
        </authorList>
    </citation>
    <scope>NUCLEOTIDE SEQUENCE</scope>
    <source>
        <strain evidence="5">CHK190-19873</strain>
    </source>
</reference>
<evidence type="ECO:0000256" key="3">
    <source>
        <dbReference type="ARBA" id="ARBA00022840"/>
    </source>
</evidence>
<protein>
    <submittedName>
        <fullName evidence="5">ATP-binding cassette domain-containing protein</fullName>
    </submittedName>
</protein>
<dbReference type="Proteomes" id="UP000823935">
    <property type="component" value="Unassembled WGS sequence"/>
</dbReference>
<dbReference type="InterPro" id="IPR017871">
    <property type="entry name" value="ABC_transporter-like_CS"/>
</dbReference>
<comment type="caution">
    <text evidence="5">The sequence shown here is derived from an EMBL/GenBank/DDBJ whole genome shotgun (WGS) entry which is preliminary data.</text>
</comment>
<evidence type="ECO:0000259" key="4">
    <source>
        <dbReference type="PROSITE" id="PS50893"/>
    </source>
</evidence>
<dbReference type="Gene3D" id="3.40.50.300">
    <property type="entry name" value="P-loop containing nucleotide triphosphate hydrolases"/>
    <property type="match status" value="1"/>
</dbReference>
<proteinExistence type="predicted"/>
<evidence type="ECO:0000313" key="5">
    <source>
        <dbReference type="EMBL" id="HIS31894.1"/>
    </source>
</evidence>
<dbReference type="PANTHER" id="PTHR42939">
    <property type="entry name" value="ABC TRANSPORTER ATP-BINDING PROTEIN ALBC-RELATED"/>
    <property type="match status" value="1"/>
</dbReference>
<dbReference type="SUPFAM" id="SSF52540">
    <property type="entry name" value="P-loop containing nucleoside triphosphate hydrolases"/>
    <property type="match status" value="1"/>
</dbReference>
<name>A0A9D1JL04_9FIRM</name>
<keyword evidence="3 5" id="KW-0067">ATP-binding</keyword>
<dbReference type="InterPro" id="IPR051782">
    <property type="entry name" value="ABC_Transporter_VariousFunc"/>
</dbReference>
<organism evidence="5 6">
    <name type="scientific">Candidatus Limivivens intestinipullorum</name>
    <dbReference type="NCBI Taxonomy" id="2840858"/>
    <lineage>
        <taxon>Bacteria</taxon>
        <taxon>Bacillati</taxon>
        <taxon>Bacillota</taxon>
        <taxon>Clostridia</taxon>
        <taxon>Lachnospirales</taxon>
        <taxon>Lachnospiraceae</taxon>
        <taxon>Lachnospiraceae incertae sedis</taxon>
        <taxon>Candidatus Limivivens</taxon>
    </lineage>
</organism>
<evidence type="ECO:0000313" key="6">
    <source>
        <dbReference type="Proteomes" id="UP000823935"/>
    </source>
</evidence>
<dbReference type="Pfam" id="PF00005">
    <property type="entry name" value="ABC_tran"/>
    <property type="match status" value="1"/>
</dbReference>
<dbReference type="InterPro" id="IPR003593">
    <property type="entry name" value="AAA+_ATPase"/>
</dbReference>
<sequence length="213" mass="24543">MLEQTPVIEIDHVYKTFKKNQVLTDIVLRFQGGHIYGIIGHNGSGKTVLFKCICGFYACTKGAIRINGKQMGKDLDMLTNAGIIIEEPGFLRRWSAYRNLEFLYTIRNKKDKEYLYSVLERVGLDPKLRRPMGKYSLGMRQRFAIAQAIMEKPDILILDEPMNGLDRKGVLEMRELFIQLKEEGKLIVLASHNREDIEILCDEVYELENGVLK</sequence>
<accession>A0A9D1JL04</accession>
<dbReference type="PANTHER" id="PTHR42939:SF1">
    <property type="entry name" value="ABC TRANSPORTER ATP-BINDING PROTEIN ALBC-RELATED"/>
    <property type="match status" value="1"/>
</dbReference>
<gene>
    <name evidence="5" type="ORF">IAB44_10170</name>
</gene>